<keyword evidence="3" id="KW-0597">Phosphoprotein</keyword>
<dbReference type="EMBL" id="PUIA01000017">
    <property type="protein sequence ID" value="PQO36860.1"/>
    <property type="molecule type" value="Genomic_DNA"/>
</dbReference>
<dbReference type="GO" id="GO:0005524">
    <property type="term" value="F:ATP binding"/>
    <property type="evidence" value="ECO:0007669"/>
    <property type="project" value="UniProtKB-KW"/>
</dbReference>
<gene>
    <name evidence="10" type="ORF">C5Y96_06760</name>
</gene>
<evidence type="ECO:0000259" key="9">
    <source>
        <dbReference type="Pfam" id="PF07730"/>
    </source>
</evidence>
<comment type="caution">
    <text evidence="10">The sequence shown here is derived from an EMBL/GenBank/DDBJ whole genome shotgun (WGS) entry which is preliminary data.</text>
</comment>
<dbReference type="InterPro" id="IPR036890">
    <property type="entry name" value="HATPase_C_sf"/>
</dbReference>
<evidence type="ECO:0000256" key="5">
    <source>
        <dbReference type="ARBA" id="ARBA00022741"/>
    </source>
</evidence>
<dbReference type="Proteomes" id="UP000240009">
    <property type="component" value="Unassembled WGS sequence"/>
</dbReference>
<evidence type="ECO:0000256" key="4">
    <source>
        <dbReference type="ARBA" id="ARBA00022679"/>
    </source>
</evidence>
<evidence type="ECO:0000256" key="1">
    <source>
        <dbReference type="ARBA" id="ARBA00000085"/>
    </source>
</evidence>
<dbReference type="GO" id="GO:0046983">
    <property type="term" value="F:protein dimerization activity"/>
    <property type="evidence" value="ECO:0007669"/>
    <property type="project" value="InterPro"/>
</dbReference>
<dbReference type="Pfam" id="PF07730">
    <property type="entry name" value="HisKA_3"/>
    <property type="match status" value="1"/>
</dbReference>
<keyword evidence="6" id="KW-0418">Kinase</keyword>
<protein>
    <recommendedName>
        <fullName evidence="2">histidine kinase</fullName>
        <ecNumber evidence="2">2.7.13.3</ecNumber>
    </recommendedName>
</protein>
<dbReference type="InterPro" id="IPR011712">
    <property type="entry name" value="Sig_transdc_His_kin_sub3_dim/P"/>
</dbReference>
<organism evidence="10 11">
    <name type="scientific">Blastopirellula marina</name>
    <dbReference type="NCBI Taxonomy" id="124"/>
    <lineage>
        <taxon>Bacteria</taxon>
        <taxon>Pseudomonadati</taxon>
        <taxon>Planctomycetota</taxon>
        <taxon>Planctomycetia</taxon>
        <taxon>Pirellulales</taxon>
        <taxon>Pirellulaceae</taxon>
        <taxon>Blastopirellula</taxon>
    </lineage>
</organism>
<keyword evidence="5" id="KW-0547">Nucleotide-binding</keyword>
<evidence type="ECO:0000313" key="11">
    <source>
        <dbReference type="Proteomes" id="UP000240009"/>
    </source>
</evidence>
<reference evidence="10 11" key="1">
    <citation type="submission" date="2018-02" db="EMBL/GenBank/DDBJ databases">
        <title>Comparative genomes isolates from brazilian mangrove.</title>
        <authorList>
            <person name="Araujo J.E."/>
            <person name="Taketani R.G."/>
            <person name="Silva M.C.P."/>
            <person name="Loureco M.V."/>
            <person name="Andreote F.D."/>
        </authorList>
    </citation>
    <scope>NUCLEOTIDE SEQUENCE [LARGE SCALE GENOMIC DNA]</scope>
    <source>
        <strain evidence="10 11">HEX-2 MGV</strain>
    </source>
</reference>
<dbReference type="OrthoDB" id="284436at2"/>
<feature type="domain" description="Signal transduction histidine kinase subgroup 3 dimerisation and phosphoacceptor" evidence="9">
    <location>
        <begin position="65"/>
        <end position="125"/>
    </location>
</feature>
<evidence type="ECO:0000256" key="8">
    <source>
        <dbReference type="ARBA" id="ARBA00023012"/>
    </source>
</evidence>
<evidence type="ECO:0000256" key="7">
    <source>
        <dbReference type="ARBA" id="ARBA00022840"/>
    </source>
</evidence>
<dbReference type="GO" id="GO:0016020">
    <property type="term" value="C:membrane"/>
    <property type="evidence" value="ECO:0007669"/>
    <property type="project" value="InterPro"/>
</dbReference>
<comment type="catalytic activity">
    <reaction evidence="1">
        <text>ATP + protein L-histidine = ADP + protein N-phospho-L-histidine.</text>
        <dbReference type="EC" id="2.7.13.3"/>
    </reaction>
</comment>
<name>A0A2S8FXR3_9BACT</name>
<evidence type="ECO:0000313" key="10">
    <source>
        <dbReference type="EMBL" id="PQO36860.1"/>
    </source>
</evidence>
<evidence type="ECO:0000256" key="3">
    <source>
        <dbReference type="ARBA" id="ARBA00022553"/>
    </source>
</evidence>
<evidence type="ECO:0000256" key="2">
    <source>
        <dbReference type="ARBA" id="ARBA00012438"/>
    </source>
</evidence>
<dbReference type="AlphaFoldDB" id="A0A2S8FXR3"/>
<dbReference type="EC" id="2.7.13.3" evidence="2"/>
<dbReference type="PANTHER" id="PTHR24421:SF10">
    <property type="entry name" value="NITRATE_NITRITE SENSOR PROTEIN NARQ"/>
    <property type="match status" value="1"/>
</dbReference>
<keyword evidence="8" id="KW-0902">Two-component regulatory system</keyword>
<dbReference type="RefSeq" id="WP_105351240.1">
    <property type="nucleotide sequence ID" value="NZ_PUIA01000017.1"/>
</dbReference>
<proteinExistence type="predicted"/>
<keyword evidence="7" id="KW-0067">ATP-binding</keyword>
<sequence length="265" mass="29819">MAIAITAAMLLALRPGSDGQAQGQIDVPSENLQLKIELDTLRHLHAELLEDKAFLQFMRADQDHEQQLLALDLHDLSLPNLTSALFQLETLNQRLDTDGDTLDGTIDLIRDSLYQTRRVMNCLSPSLVQDEGVIASMQRLADRLEASVDRVHFHHDVEFDRLTPLSECALIQLVREVLDQTRRNRFAQNIELELIQEDDLLRLSISDDGHGNLVDSTRLQQCLEILSGHPTPPHQSATGNVLRVDFSVTDLTQSDTIKEKSRAFS</sequence>
<dbReference type="GO" id="GO:0000155">
    <property type="term" value="F:phosphorelay sensor kinase activity"/>
    <property type="evidence" value="ECO:0007669"/>
    <property type="project" value="InterPro"/>
</dbReference>
<dbReference type="Gene3D" id="3.30.565.10">
    <property type="entry name" value="Histidine kinase-like ATPase, C-terminal domain"/>
    <property type="match status" value="1"/>
</dbReference>
<accession>A0A2S8FXR3</accession>
<keyword evidence="4" id="KW-0808">Transferase</keyword>
<dbReference type="InterPro" id="IPR050482">
    <property type="entry name" value="Sensor_HK_TwoCompSys"/>
</dbReference>
<dbReference type="PANTHER" id="PTHR24421">
    <property type="entry name" value="NITRATE/NITRITE SENSOR PROTEIN NARX-RELATED"/>
    <property type="match status" value="1"/>
</dbReference>
<evidence type="ECO:0000256" key="6">
    <source>
        <dbReference type="ARBA" id="ARBA00022777"/>
    </source>
</evidence>